<keyword evidence="5" id="KW-0238">DNA-binding</keyword>
<dbReference type="EMBL" id="JAADYS010003049">
    <property type="protein sequence ID" value="KAF4451414.1"/>
    <property type="molecule type" value="Genomic_DNA"/>
</dbReference>
<reference evidence="5 6" key="1">
    <citation type="submission" date="2020-01" db="EMBL/GenBank/DDBJ databases">
        <title>Identification and distribution of gene clusters putatively required for synthesis of sphingolipid metabolism inhibitors in phylogenetically diverse species of the filamentous fungus Fusarium.</title>
        <authorList>
            <person name="Kim H.-S."/>
            <person name="Busman M."/>
            <person name="Brown D.W."/>
            <person name="Divon H."/>
            <person name="Uhlig S."/>
            <person name="Proctor R.H."/>
        </authorList>
    </citation>
    <scope>NUCLEOTIDE SEQUENCE [LARGE SCALE GENOMIC DNA]</scope>
    <source>
        <strain evidence="5 6">NRRL 20459</strain>
    </source>
</reference>
<dbReference type="PROSITE" id="PS50048">
    <property type="entry name" value="ZN2_CY6_FUNGAL_2"/>
    <property type="match status" value="1"/>
</dbReference>
<name>A0A8H4KKN7_9HYPO</name>
<dbReference type="SMART" id="SM00066">
    <property type="entry name" value="GAL4"/>
    <property type="match status" value="1"/>
</dbReference>
<dbReference type="InterPro" id="IPR001138">
    <property type="entry name" value="Zn2Cys6_DnaBD"/>
</dbReference>
<comment type="subcellular location">
    <subcellularLocation>
        <location evidence="1">Nucleus</location>
    </subcellularLocation>
</comment>
<feature type="compositionally biased region" description="Polar residues" evidence="3">
    <location>
        <begin position="80"/>
        <end position="92"/>
    </location>
</feature>
<proteinExistence type="predicted"/>
<comment type="caution">
    <text evidence="5">The sequence shown here is derived from an EMBL/GenBank/DDBJ whole genome shotgun (WGS) entry which is preliminary data.</text>
</comment>
<dbReference type="InterPro" id="IPR021858">
    <property type="entry name" value="Fun_TF"/>
</dbReference>
<feature type="region of interest" description="Disordered" evidence="3">
    <location>
        <begin position="70"/>
        <end position="112"/>
    </location>
</feature>
<dbReference type="Pfam" id="PF00172">
    <property type="entry name" value="Zn_clus"/>
    <property type="match status" value="1"/>
</dbReference>
<dbReference type="GO" id="GO:0008270">
    <property type="term" value="F:zinc ion binding"/>
    <property type="evidence" value="ECO:0007669"/>
    <property type="project" value="InterPro"/>
</dbReference>
<accession>A0A8H4KKN7</accession>
<dbReference type="OrthoDB" id="3251668at2759"/>
<dbReference type="GO" id="GO:0000981">
    <property type="term" value="F:DNA-binding transcription factor activity, RNA polymerase II-specific"/>
    <property type="evidence" value="ECO:0007669"/>
    <property type="project" value="InterPro"/>
</dbReference>
<dbReference type="SUPFAM" id="SSF57701">
    <property type="entry name" value="Zn2/Cys6 DNA-binding domain"/>
    <property type="match status" value="1"/>
</dbReference>
<keyword evidence="2" id="KW-0539">Nucleus</keyword>
<gene>
    <name evidence="5" type="ORF">FALBO_16333</name>
</gene>
<dbReference type="Pfam" id="PF11951">
    <property type="entry name" value="Fungal_trans_2"/>
    <property type="match status" value="1"/>
</dbReference>
<dbReference type="PANTHER" id="PTHR37534:SF20">
    <property type="entry name" value="PRO1A C6 ZINK-FINGER PROTEIN"/>
    <property type="match status" value="1"/>
</dbReference>
<dbReference type="GO" id="GO:0003677">
    <property type="term" value="F:DNA binding"/>
    <property type="evidence" value="ECO:0007669"/>
    <property type="project" value="UniProtKB-KW"/>
</dbReference>
<keyword evidence="6" id="KW-1185">Reference proteome</keyword>
<evidence type="ECO:0000313" key="6">
    <source>
        <dbReference type="Proteomes" id="UP000554235"/>
    </source>
</evidence>
<dbReference type="AlphaFoldDB" id="A0A8H4KKN7"/>
<protein>
    <submittedName>
        <fullName evidence="5">Zn2 Cys6 DNA-binding</fullName>
    </submittedName>
</protein>
<dbReference type="CDD" id="cd00067">
    <property type="entry name" value="GAL4"/>
    <property type="match status" value="1"/>
</dbReference>
<feature type="domain" description="Zn(2)-C6 fungal-type" evidence="4">
    <location>
        <begin position="6"/>
        <end position="36"/>
    </location>
</feature>
<evidence type="ECO:0000256" key="2">
    <source>
        <dbReference type="ARBA" id="ARBA00023242"/>
    </source>
</evidence>
<evidence type="ECO:0000256" key="3">
    <source>
        <dbReference type="SAM" id="MobiDB-lite"/>
    </source>
</evidence>
<evidence type="ECO:0000259" key="4">
    <source>
        <dbReference type="PROSITE" id="PS50048"/>
    </source>
</evidence>
<dbReference type="PROSITE" id="PS00463">
    <property type="entry name" value="ZN2_CY6_FUNGAL_1"/>
    <property type="match status" value="1"/>
</dbReference>
<organism evidence="5 6">
    <name type="scientific">Fusarium albosuccineum</name>
    <dbReference type="NCBI Taxonomy" id="1237068"/>
    <lineage>
        <taxon>Eukaryota</taxon>
        <taxon>Fungi</taxon>
        <taxon>Dikarya</taxon>
        <taxon>Ascomycota</taxon>
        <taxon>Pezizomycotina</taxon>
        <taxon>Sordariomycetes</taxon>
        <taxon>Hypocreomycetidae</taxon>
        <taxon>Hypocreales</taxon>
        <taxon>Nectriaceae</taxon>
        <taxon>Fusarium</taxon>
        <taxon>Fusarium decemcellulare species complex</taxon>
    </lineage>
</organism>
<evidence type="ECO:0000313" key="5">
    <source>
        <dbReference type="EMBL" id="KAF4451414.1"/>
    </source>
</evidence>
<feature type="compositionally biased region" description="Low complexity" evidence="3">
    <location>
        <begin position="98"/>
        <end position="107"/>
    </location>
</feature>
<dbReference type="Gene3D" id="4.10.240.10">
    <property type="entry name" value="Zn(2)-C6 fungal-type DNA-binding domain"/>
    <property type="match status" value="1"/>
</dbReference>
<sequence>MRTSNGCWTCRIRRKKCNEVRPVCTICAALNITCRFDLAKPLWMDGGVRQEDMARNIKLEIKTMARRNRDLRQLTRAGTRVSSGNHESTSRSYPDVPPQVSCSSPSQLEVDSSSDLSNNIVLRADADAHLFPPGPSSIESDSSTQVESQIGPSLVLDPIHSSFYLDHVFPFLYPFYQPSSSRGGRAWLLELLTTSLAFRQIILRQSNYFYALVWPAESHSSDENEVEKEPQIENPFTLLSQSLQTLLSVGNLGEHTHCACRVLTSIIQLHRYEISISDFSNWSTHLDAASTLFRQLVDDCSDIGDARDQSDEDSPRGVVNTILTTMKSPTTGLCDGRTTQEAFVFSTALILFDDIVAAATSRQEPRLYQYHQQLLGGDHPEIELEAVVGVKSWVLKYLGEVASLDARKQQDQGAENLDGLAFARHASVVMDHLTTNLRQLQTLSSSFSNPPLEAKSFLEEFHGHFSSRYTPQDTRLVSLVWAHATIIYLITVVSGWQPANTELRYNVDQIVQLFHCQVSAPLKRTMAWPFCVAGCLADPPQMHVLRKIASTLQPAAFFANVHKAMEIMEWTWQQERAGKSDDERSVMVHLDLSASFRSQKELTLLI</sequence>
<evidence type="ECO:0000256" key="1">
    <source>
        <dbReference type="ARBA" id="ARBA00004123"/>
    </source>
</evidence>
<dbReference type="PANTHER" id="PTHR37534">
    <property type="entry name" value="TRANSCRIPTIONAL ACTIVATOR PROTEIN UGA3"/>
    <property type="match status" value="1"/>
</dbReference>
<dbReference type="InterPro" id="IPR036864">
    <property type="entry name" value="Zn2-C6_fun-type_DNA-bd_sf"/>
</dbReference>
<dbReference type="GO" id="GO:0005634">
    <property type="term" value="C:nucleus"/>
    <property type="evidence" value="ECO:0007669"/>
    <property type="project" value="UniProtKB-SubCell"/>
</dbReference>
<dbReference type="Proteomes" id="UP000554235">
    <property type="component" value="Unassembled WGS sequence"/>
</dbReference>